<dbReference type="EMBL" id="JASPKY010000167">
    <property type="protein sequence ID" value="KAK9728763.1"/>
    <property type="molecule type" value="Genomic_DNA"/>
</dbReference>
<dbReference type="AlphaFoldDB" id="A0AAW1L597"/>
<feature type="compositionally biased region" description="Polar residues" evidence="1">
    <location>
        <begin position="433"/>
        <end position="443"/>
    </location>
</feature>
<organism evidence="2 3">
    <name type="scientific">Popillia japonica</name>
    <name type="common">Japanese beetle</name>
    <dbReference type="NCBI Taxonomy" id="7064"/>
    <lineage>
        <taxon>Eukaryota</taxon>
        <taxon>Metazoa</taxon>
        <taxon>Ecdysozoa</taxon>
        <taxon>Arthropoda</taxon>
        <taxon>Hexapoda</taxon>
        <taxon>Insecta</taxon>
        <taxon>Pterygota</taxon>
        <taxon>Neoptera</taxon>
        <taxon>Endopterygota</taxon>
        <taxon>Coleoptera</taxon>
        <taxon>Polyphaga</taxon>
        <taxon>Scarabaeiformia</taxon>
        <taxon>Scarabaeidae</taxon>
        <taxon>Rutelinae</taxon>
        <taxon>Popillia</taxon>
    </lineage>
</organism>
<name>A0AAW1L597_POPJA</name>
<feature type="region of interest" description="Disordered" evidence="1">
    <location>
        <begin position="292"/>
        <end position="312"/>
    </location>
</feature>
<evidence type="ECO:0000256" key="1">
    <source>
        <dbReference type="SAM" id="MobiDB-lite"/>
    </source>
</evidence>
<protein>
    <submittedName>
        <fullName evidence="2">Uncharacterized protein</fullName>
    </submittedName>
</protein>
<comment type="caution">
    <text evidence="2">The sequence shown here is derived from an EMBL/GenBank/DDBJ whole genome shotgun (WGS) entry which is preliminary data.</text>
</comment>
<dbReference type="Proteomes" id="UP001458880">
    <property type="component" value="Unassembled WGS sequence"/>
</dbReference>
<feature type="region of interest" description="Disordered" evidence="1">
    <location>
        <begin position="227"/>
        <end position="258"/>
    </location>
</feature>
<proteinExistence type="predicted"/>
<evidence type="ECO:0000313" key="3">
    <source>
        <dbReference type="Proteomes" id="UP001458880"/>
    </source>
</evidence>
<sequence>MVGFYWLKVVDCRARSCVDGNLQQEAKRQLEVFQSQIPGSRLQVIKTNTVSSSRWTTKSTQDSHEHKVQPFDGLQFNTTLLDVNAQKSKITAGRAAGRRPISKQSSIRHESTIPKFDDASVTSLHRVSRLCQQIHDSAVKHYLKRPTLHERQTSNSSVEISDAESNVKSNENSRLTRTKSTSSEDLDVSQDQLRSHLIEDEKSRKSIKDLEDLETLRGWRRTSKVRRSLQLPKENKASSKPPDLPENNGSVRRIREDLEKGRRLNTALRGNHVNLEALDQILQSISSSSVSDKKIDEVENLSSDKEDDETLKKQKRNSFVTVESIKEVRNRLRRTSSPTTNIYKDNKEESDDGIVTEDSNMPLQEDSFPTKVRSYIYGMENNMSKMSVNGTGSLESRSKHLNGSFAIRNEDWYNRRKSYGFEKMQQEDIISSKPKNTESSTDSGICRSSEIVSPPNLTHDTAKSASYNSSNSKLNSWLSSEMKEINGTTITVPISSKLASLNNGRHMFQNSKDSNIGHWRENEDITKRHSIAVDESEYVTKLPEPKLRKTSLAINTNDLYLDNEDNQFFLNRKPKKVEFCKTEVHFTAESGKVNIVETDEKPPPTQNFRRRRRNSGLIIDDFKNNDLPEFKFGDDILNDEEFGINENIDLENIFAGLVTVTSNSTNILHDIEEDLKESLDSELPKGILKNKPIKPKPYLLGDTESLLYNNFDNGQTAPWDVKLKAVRDETPMWRSSITVKNTLYGKTTSNNDERLNQNKDYKGNDMQIPEFQKLLKNLKPVPKAHQDFEEVRNSFNGIRIISPNNDARRSSWSVSDCIKQVEDLQLTEGKGYSTKINFGNGETTVIENNNTKQVTRHPTWPRREETSNGMYSQLFVISQVFVYACLYIM</sequence>
<gene>
    <name evidence="2" type="ORF">QE152_g17052</name>
</gene>
<reference evidence="2 3" key="1">
    <citation type="journal article" date="2024" name="BMC Genomics">
        <title>De novo assembly and annotation of Popillia japonica's genome with initial clues to its potential as an invasive pest.</title>
        <authorList>
            <person name="Cucini C."/>
            <person name="Boschi S."/>
            <person name="Funari R."/>
            <person name="Cardaioli E."/>
            <person name="Iannotti N."/>
            <person name="Marturano G."/>
            <person name="Paoli F."/>
            <person name="Bruttini M."/>
            <person name="Carapelli A."/>
            <person name="Frati F."/>
            <person name="Nardi F."/>
        </authorList>
    </citation>
    <scope>NUCLEOTIDE SEQUENCE [LARGE SCALE GENOMIC DNA]</scope>
    <source>
        <strain evidence="2">DMR45628</strain>
    </source>
</reference>
<feature type="region of interest" description="Disordered" evidence="1">
    <location>
        <begin position="427"/>
        <end position="469"/>
    </location>
</feature>
<feature type="compositionally biased region" description="Polar residues" evidence="1">
    <location>
        <begin position="153"/>
        <end position="183"/>
    </location>
</feature>
<feature type="region of interest" description="Disordered" evidence="1">
    <location>
        <begin position="145"/>
        <end position="191"/>
    </location>
</feature>
<feature type="region of interest" description="Disordered" evidence="1">
    <location>
        <begin position="91"/>
        <end position="110"/>
    </location>
</feature>
<evidence type="ECO:0000313" key="2">
    <source>
        <dbReference type="EMBL" id="KAK9728763.1"/>
    </source>
</evidence>
<keyword evidence="3" id="KW-1185">Reference proteome</keyword>
<accession>A0AAW1L597</accession>